<evidence type="ECO:0000256" key="6">
    <source>
        <dbReference type="ARBA" id="ARBA00041184"/>
    </source>
</evidence>
<evidence type="ECO:0000259" key="9">
    <source>
        <dbReference type="Pfam" id="PF01728"/>
    </source>
</evidence>
<keyword evidence="3 10" id="KW-0489">Methyltransferase</keyword>
<feature type="compositionally biased region" description="Basic and acidic residues" evidence="7">
    <location>
        <begin position="178"/>
        <end position="189"/>
    </location>
</feature>
<keyword evidence="8" id="KW-0732">Signal</keyword>
<feature type="region of interest" description="Disordered" evidence="7">
    <location>
        <begin position="178"/>
        <end position="197"/>
    </location>
</feature>
<dbReference type="SUPFAM" id="SSF53335">
    <property type="entry name" value="S-adenosyl-L-methionine-dependent methyltransferases"/>
    <property type="match status" value="1"/>
</dbReference>
<feature type="signal peptide" evidence="8">
    <location>
        <begin position="1"/>
        <end position="21"/>
    </location>
</feature>
<evidence type="ECO:0000313" key="11">
    <source>
        <dbReference type="Proteomes" id="UP000242877"/>
    </source>
</evidence>
<evidence type="ECO:0000256" key="3">
    <source>
        <dbReference type="ARBA" id="ARBA00022603"/>
    </source>
</evidence>
<sequence>MNMNSLSTLSSLLSLSRQAFATSRSINLSPLCFSRRHASSSSSNRWRERQAADVFTREAAVRKYKSRAAFKLIQINDQHRIFRPGQSIVDLGFAPGSWSQVAAELTKPNGRVIGVDIIPAQPPRGVSTIQGNFLLPQIQQYVREYLRNPDRGRCRPQSTFTDEAGYLARERQVTIDEERYEEKHGKAEELSQGGGEGEGTVDVVLSDMWEPLPLTGNTWKRSFSNPFHRMMNTSGNKFRDHAGSMDLCLAALSFAYNTLKPGGHFICKFYQGSEDKSFEMRLKKLFQKVHREKPESSRSQSKESFFVALRRKGDVPRREIFPEEVAEEEEVD</sequence>
<comment type="caution">
    <text evidence="10">The sequence shown here is derived from an EMBL/GenBank/DDBJ whole genome shotgun (WGS) entry which is preliminary data.</text>
</comment>
<dbReference type="AlphaFoldDB" id="A0A162I828"/>
<dbReference type="PANTHER" id="PTHR10920">
    <property type="entry name" value="RIBOSOMAL RNA METHYLTRANSFERASE"/>
    <property type="match status" value="1"/>
</dbReference>
<feature type="chain" id="PRO_5007835305" description="rRNA methyltransferase 2, mitochondrial" evidence="8">
    <location>
        <begin position="22"/>
        <end position="332"/>
    </location>
</feature>
<comment type="similarity">
    <text evidence="1">Belongs to the class I-like SAM-binding methyltransferase superfamily. RNA methyltransferase RlmE family.</text>
</comment>
<keyword evidence="4 10" id="KW-0808">Transferase</keyword>
<evidence type="ECO:0000256" key="4">
    <source>
        <dbReference type="ARBA" id="ARBA00022679"/>
    </source>
</evidence>
<evidence type="ECO:0000313" key="10">
    <source>
        <dbReference type="EMBL" id="KZZ89863.1"/>
    </source>
</evidence>
<dbReference type="GO" id="GO:0005739">
    <property type="term" value="C:mitochondrion"/>
    <property type="evidence" value="ECO:0007669"/>
    <property type="project" value="EnsemblFungi"/>
</dbReference>
<dbReference type="HAMAP" id="MF_01547">
    <property type="entry name" value="RNA_methyltr_E"/>
    <property type="match status" value="1"/>
</dbReference>
<dbReference type="Proteomes" id="UP000242877">
    <property type="component" value="Unassembled WGS sequence"/>
</dbReference>
<dbReference type="OrthoDB" id="20105at2759"/>
<keyword evidence="2" id="KW-0698">rRNA processing</keyword>
<dbReference type="Gene3D" id="3.40.50.150">
    <property type="entry name" value="Vaccinia Virus protein VP39"/>
    <property type="match status" value="1"/>
</dbReference>
<dbReference type="InterPro" id="IPR050082">
    <property type="entry name" value="RNA_methyltr_RlmE"/>
</dbReference>
<keyword evidence="11" id="KW-1185">Reference proteome</keyword>
<evidence type="ECO:0000256" key="1">
    <source>
        <dbReference type="ARBA" id="ARBA00009258"/>
    </source>
</evidence>
<evidence type="ECO:0000256" key="8">
    <source>
        <dbReference type="SAM" id="SignalP"/>
    </source>
</evidence>
<dbReference type="PANTHER" id="PTHR10920:SF18">
    <property type="entry name" value="RRNA METHYLTRANSFERASE 2, MITOCHONDRIAL"/>
    <property type="match status" value="1"/>
</dbReference>
<dbReference type="InterPro" id="IPR029063">
    <property type="entry name" value="SAM-dependent_MTases_sf"/>
</dbReference>
<name>A0A162I828_9EURO</name>
<dbReference type="GO" id="GO:0008650">
    <property type="term" value="F:rRNA (uridine-2'-O-)-methyltransferase activity"/>
    <property type="evidence" value="ECO:0007669"/>
    <property type="project" value="EnsemblFungi"/>
</dbReference>
<accession>A0A162I828</accession>
<dbReference type="InterPro" id="IPR002877">
    <property type="entry name" value="RNA_MeTrfase_FtsJ_dom"/>
</dbReference>
<gene>
    <name evidence="10" type="ORF">AAP_04214</name>
</gene>
<dbReference type="EMBL" id="AZGZ01000019">
    <property type="protein sequence ID" value="KZZ89863.1"/>
    <property type="molecule type" value="Genomic_DNA"/>
</dbReference>
<keyword evidence="5" id="KW-0949">S-adenosyl-L-methionine</keyword>
<evidence type="ECO:0000256" key="5">
    <source>
        <dbReference type="ARBA" id="ARBA00022691"/>
    </source>
</evidence>
<reference evidence="10 11" key="1">
    <citation type="journal article" date="2016" name="Genome Biol. Evol.">
        <title>Divergent and convergent evolution of fungal pathogenicity.</title>
        <authorList>
            <person name="Shang Y."/>
            <person name="Xiao G."/>
            <person name="Zheng P."/>
            <person name="Cen K."/>
            <person name="Zhan S."/>
            <person name="Wang C."/>
        </authorList>
    </citation>
    <scope>NUCLEOTIDE SEQUENCE [LARGE SCALE GENOMIC DNA]</scope>
    <source>
        <strain evidence="10 11">ARSEF 7405</strain>
    </source>
</reference>
<protein>
    <recommendedName>
        <fullName evidence="6">rRNA methyltransferase 2, mitochondrial</fullName>
    </recommendedName>
</protein>
<evidence type="ECO:0000256" key="7">
    <source>
        <dbReference type="SAM" id="MobiDB-lite"/>
    </source>
</evidence>
<evidence type="ECO:0000256" key="2">
    <source>
        <dbReference type="ARBA" id="ARBA00022552"/>
    </source>
</evidence>
<dbReference type="VEuPathDB" id="FungiDB:AAP_04214"/>
<organism evidence="10 11">
    <name type="scientific">Ascosphaera apis ARSEF 7405</name>
    <dbReference type="NCBI Taxonomy" id="392613"/>
    <lineage>
        <taxon>Eukaryota</taxon>
        <taxon>Fungi</taxon>
        <taxon>Dikarya</taxon>
        <taxon>Ascomycota</taxon>
        <taxon>Pezizomycotina</taxon>
        <taxon>Eurotiomycetes</taxon>
        <taxon>Eurotiomycetidae</taxon>
        <taxon>Onygenales</taxon>
        <taxon>Ascosphaeraceae</taxon>
        <taxon>Ascosphaera</taxon>
    </lineage>
</organism>
<dbReference type="InterPro" id="IPR015507">
    <property type="entry name" value="rRNA-MeTfrase_E"/>
</dbReference>
<feature type="domain" description="Ribosomal RNA methyltransferase FtsJ" evidence="9">
    <location>
        <begin position="64"/>
        <end position="311"/>
    </location>
</feature>
<dbReference type="Pfam" id="PF01728">
    <property type="entry name" value="FtsJ"/>
    <property type="match status" value="1"/>
</dbReference>
<proteinExistence type="inferred from homology"/>